<keyword evidence="3" id="KW-1185">Reference proteome</keyword>
<dbReference type="RefSeq" id="WP_284487438.1">
    <property type="nucleotide sequence ID" value="NZ_JASNJE010000039.1"/>
</dbReference>
<dbReference type="EMBL" id="JASNJE010000039">
    <property type="protein sequence ID" value="MDK3075513.1"/>
    <property type="molecule type" value="Genomic_DNA"/>
</dbReference>
<dbReference type="GO" id="GO:0004519">
    <property type="term" value="F:endonuclease activity"/>
    <property type="evidence" value="ECO:0007669"/>
    <property type="project" value="UniProtKB-KW"/>
</dbReference>
<sequence>MSTIGEAERRAQNRVIDLLSDKQTDAPGGLGWRYLGDWQKRDGNANIEDELLRPWLLSRGYAPEVVAQAITLLKREARMEGTKLYEANQSFYEMLRYGVPVAPGPGEAPITVRFVDWTEPAANDMGVADEVAIKGKDPKC</sequence>
<name>A0ABT7FKV5_9RHOB</name>
<keyword evidence="2" id="KW-0540">Nuclease</keyword>
<accession>A0ABT7FKV5</accession>
<evidence type="ECO:0000313" key="2">
    <source>
        <dbReference type="EMBL" id="MDK3075513.1"/>
    </source>
</evidence>
<gene>
    <name evidence="2" type="ORF">QO034_20770</name>
</gene>
<evidence type="ECO:0000313" key="3">
    <source>
        <dbReference type="Proteomes" id="UP001227126"/>
    </source>
</evidence>
<evidence type="ECO:0000259" key="1">
    <source>
        <dbReference type="Pfam" id="PF04313"/>
    </source>
</evidence>
<proteinExistence type="predicted"/>
<keyword evidence="2" id="KW-0378">Hydrolase</keyword>
<comment type="caution">
    <text evidence="2">The sequence shown here is derived from an EMBL/GenBank/DDBJ whole genome shotgun (WGS) entry which is preliminary data.</text>
</comment>
<protein>
    <submittedName>
        <fullName evidence="2">Type I restriction endonuclease</fullName>
    </submittedName>
</protein>
<dbReference type="InterPro" id="IPR007409">
    <property type="entry name" value="Restrct_endonuc_type1_HsdR_N"/>
</dbReference>
<dbReference type="Proteomes" id="UP001227126">
    <property type="component" value="Unassembled WGS sequence"/>
</dbReference>
<keyword evidence="2" id="KW-0255">Endonuclease</keyword>
<organism evidence="2 3">
    <name type="scientific">Sedimentitalea xiamensis</name>
    <dbReference type="NCBI Taxonomy" id="3050037"/>
    <lineage>
        <taxon>Bacteria</taxon>
        <taxon>Pseudomonadati</taxon>
        <taxon>Pseudomonadota</taxon>
        <taxon>Alphaproteobacteria</taxon>
        <taxon>Rhodobacterales</taxon>
        <taxon>Paracoccaceae</taxon>
        <taxon>Sedimentitalea</taxon>
    </lineage>
</organism>
<dbReference type="Pfam" id="PF04313">
    <property type="entry name" value="HSDR_N"/>
    <property type="match status" value="1"/>
</dbReference>
<feature type="domain" description="Restriction endonuclease type I HsdR N-terminal" evidence="1">
    <location>
        <begin position="30"/>
        <end position="138"/>
    </location>
</feature>
<reference evidence="2 3" key="1">
    <citation type="submission" date="2023-05" db="EMBL/GenBank/DDBJ databases">
        <title>Sedimentitalea sp. nov. JM2-8.</title>
        <authorList>
            <person name="Huang J."/>
        </authorList>
    </citation>
    <scope>NUCLEOTIDE SEQUENCE [LARGE SCALE GENOMIC DNA]</scope>
    <source>
        <strain evidence="2 3">JM2-8</strain>
    </source>
</reference>